<dbReference type="SMART" id="SM00342">
    <property type="entry name" value="HTH_ARAC"/>
    <property type="match status" value="1"/>
</dbReference>
<name>A0A5C1DKP7_9NEIS</name>
<reference evidence="5 6" key="1">
    <citation type="submission" date="2019-08" db="EMBL/GenBank/DDBJ databases">
        <title>Chromobacterium paludis, a novel bacterium isolated from a Maryland marsh pond.</title>
        <authorList>
            <person name="Blackburn M.B."/>
            <person name="Gundersen-Rindal D.E."/>
        </authorList>
    </citation>
    <scope>NUCLEOTIDE SEQUENCE [LARGE SCALE GENOMIC DNA]</scope>
    <source>
        <strain evidence="6">IIBBL 257-1</strain>
    </source>
</reference>
<evidence type="ECO:0000256" key="2">
    <source>
        <dbReference type="ARBA" id="ARBA00023125"/>
    </source>
</evidence>
<dbReference type="InterPro" id="IPR020449">
    <property type="entry name" value="Tscrpt_reg_AraC-type_HTH"/>
</dbReference>
<sequence length="374" mass="41051">MHFDQHFAAAGRGHGFVLHAQGIERAETGKTVALHCGCPCVKYRRNILPRRAEMMNDWPYPFFHHSCRSLIMDLLEDLFAAMRVQSALYARLEARAPWGIDFAHQVSARFGIVAHGQAWLAGAGQAEPLHVEAGDLFIVSGGQRFCLMDAPGRQALPCETVFDGRRDGVIRFGGDGEETGIVSGRFVFDAAAGAPLMDMLPPVLHVRLDAERARLLQAALEMIARENAEPGLGSRLVVQKLVDVLLIEALRIHCLSGQGQGWLGALADRRLSPVLRALHDDLAAPWTLDSMAARAGMSRSAFARHFRQRVGDTPLNHLTGWRMQRARALLSGSRLSLAEVAARVGYDSDAAFQRAFKRLAGLPPGEYRRAAQPD</sequence>
<evidence type="ECO:0000256" key="3">
    <source>
        <dbReference type="ARBA" id="ARBA00023163"/>
    </source>
</evidence>
<dbReference type="GO" id="GO:0043565">
    <property type="term" value="F:sequence-specific DNA binding"/>
    <property type="evidence" value="ECO:0007669"/>
    <property type="project" value="InterPro"/>
</dbReference>
<evidence type="ECO:0000259" key="4">
    <source>
        <dbReference type="PROSITE" id="PS01124"/>
    </source>
</evidence>
<evidence type="ECO:0000256" key="1">
    <source>
        <dbReference type="ARBA" id="ARBA00023015"/>
    </source>
</evidence>
<keyword evidence="1" id="KW-0805">Transcription regulation</keyword>
<dbReference type="PROSITE" id="PS01124">
    <property type="entry name" value="HTH_ARAC_FAMILY_2"/>
    <property type="match status" value="1"/>
</dbReference>
<gene>
    <name evidence="5" type="ORF">FYK34_17480</name>
</gene>
<dbReference type="AlphaFoldDB" id="A0A5C1DKP7"/>
<dbReference type="Pfam" id="PF12833">
    <property type="entry name" value="HTH_18"/>
    <property type="match status" value="1"/>
</dbReference>
<dbReference type="InterPro" id="IPR009057">
    <property type="entry name" value="Homeodomain-like_sf"/>
</dbReference>
<dbReference type="GO" id="GO:0003700">
    <property type="term" value="F:DNA-binding transcription factor activity"/>
    <property type="evidence" value="ECO:0007669"/>
    <property type="project" value="InterPro"/>
</dbReference>
<feature type="domain" description="HTH araC/xylS-type" evidence="4">
    <location>
        <begin position="272"/>
        <end position="370"/>
    </location>
</feature>
<proteinExistence type="predicted"/>
<protein>
    <submittedName>
        <fullName evidence="5">AraC family transcriptional regulator</fullName>
    </submittedName>
</protein>
<dbReference type="InterPro" id="IPR032783">
    <property type="entry name" value="AraC_lig"/>
</dbReference>
<dbReference type="Gene3D" id="1.10.10.60">
    <property type="entry name" value="Homeodomain-like"/>
    <property type="match status" value="2"/>
</dbReference>
<accession>A0A5C1DKP7</accession>
<dbReference type="Proteomes" id="UP000322079">
    <property type="component" value="Chromosome"/>
</dbReference>
<keyword evidence="2" id="KW-0238">DNA-binding</keyword>
<dbReference type="InterPro" id="IPR018062">
    <property type="entry name" value="HTH_AraC-typ_CS"/>
</dbReference>
<evidence type="ECO:0000313" key="6">
    <source>
        <dbReference type="Proteomes" id="UP000322079"/>
    </source>
</evidence>
<dbReference type="SUPFAM" id="SSF46689">
    <property type="entry name" value="Homeodomain-like"/>
    <property type="match status" value="2"/>
</dbReference>
<organism evidence="5 6">
    <name type="scientific">Chromobacterium paludis</name>
    <dbReference type="NCBI Taxonomy" id="2605945"/>
    <lineage>
        <taxon>Bacteria</taxon>
        <taxon>Pseudomonadati</taxon>
        <taxon>Pseudomonadota</taxon>
        <taxon>Betaproteobacteria</taxon>
        <taxon>Neisseriales</taxon>
        <taxon>Chromobacteriaceae</taxon>
        <taxon>Chromobacterium</taxon>
    </lineage>
</organism>
<dbReference type="PANTHER" id="PTHR46796">
    <property type="entry name" value="HTH-TYPE TRANSCRIPTIONAL ACTIVATOR RHAS-RELATED"/>
    <property type="match status" value="1"/>
</dbReference>
<dbReference type="PRINTS" id="PR00032">
    <property type="entry name" value="HTHARAC"/>
</dbReference>
<dbReference type="PROSITE" id="PS00041">
    <property type="entry name" value="HTH_ARAC_FAMILY_1"/>
    <property type="match status" value="1"/>
</dbReference>
<keyword evidence="6" id="KW-1185">Reference proteome</keyword>
<dbReference type="InterPro" id="IPR050204">
    <property type="entry name" value="AraC_XylS_family_regulators"/>
</dbReference>
<keyword evidence="3" id="KW-0804">Transcription</keyword>
<dbReference type="KEGG" id="chrm:FYK34_17480"/>
<dbReference type="Pfam" id="PF12852">
    <property type="entry name" value="Cupin_6"/>
    <property type="match status" value="1"/>
</dbReference>
<dbReference type="InterPro" id="IPR018060">
    <property type="entry name" value="HTH_AraC"/>
</dbReference>
<dbReference type="EMBL" id="CP043473">
    <property type="protein sequence ID" value="QEL57224.1"/>
    <property type="molecule type" value="Genomic_DNA"/>
</dbReference>
<dbReference type="PANTHER" id="PTHR46796:SF7">
    <property type="entry name" value="ARAC FAMILY TRANSCRIPTIONAL REGULATOR"/>
    <property type="match status" value="1"/>
</dbReference>
<evidence type="ECO:0000313" key="5">
    <source>
        <dbReference type="EMBL" id="QEL57224.1"/>
    </source>
</evidence>